<dbReference type="RefSeq" id="WP_161340035.1">
    <property type="nucleotide sequence ID" value="NZ_JBHSDG010000003.1"/>
</dbReference>
<keyword evidence="10" id="KW-0576">Peroxisome</keyword>
<evidence type="ECO:0000256" key="2">
    <source>
        <dbReference type="ARBA" id="ARBA00005189"/>
    </source>
</evidence>
<comment type="subcellular location">
    <subcellularLocation>
        <location evidence="1">Peroxisome</location>
    </subcellularLocation>
</comment>
<protein>
    <recommendedName>
        <fullName evidence="15">Peroxisomal trans-2-enoyl-CoA reductase</fullName>
        <ecNumber evidence="14">1.3.1.38</ecNumber>
    </recommendedName>
</protein>
<name>A0A845MIE1_9PROT</name>
<dbReference type="OrthoDB" id="9797020at2"/>
<dbReference type="InterPro" id="IPR052388">
    <property type="entry name" value="Peroxisomal_t2-enoyl-CoA_red"/>
</dbReference>
<dbReference type="AlphaFoldDB" id="A0A845MIE1"/>
<dbReference type="EC" id="1.3.1.38" evidence="14"/>
<keyword evidence="6" id="KW-0276">Fatty acid metabolism</keyword>
<comment type="catalytic activity">
    <reaction evidence="19">
        <text>a (2E)-enoyl-CoA + NADPH + H(+) = a 2,3-saturated acyl-CoA + NADP(+)</text>
        <dbReference type="Rhea" id="RHEA:33763"/>
        <dbReference type="ChEBI" id="CHEBI:15378"/>
        <dbReference type="ChEBI" id="CHEBI:57783"/>
        <dbReference type="ChEBI" id="CHEBI:58349"/>
        <dbReference type="ChEBI" id="CHEBI:58856"/>
        <dbReference type="ChEBI" id="CHEBI:65111"/>
        <dbReference type="EC" id="1.3.1.38"/>
    </reaction>
    <physiologicalReaction direction="left-to-right" evidence="19">
        <dbReference type="Rhea" id="RHEA:33764"/>
    </physiologicalReaction>
</comment>
<evidence type="ECO:0000313" key="23">
    <source>
        <dbReference type="EMBL" id="MZR23579.1"/>
    </source>
</evidence>
<evidence type="ECO:0000256" key="20">
    <source>
        <dbReference type="ARBA" id="ARBA00049386"/>
    </source>
</evidence>
<dbReference type="FunFam" id="3.40.50.720:FF:000084">
    <property type="entry name" value="Short-chain dehydrogenase reductase"/>
    <property type="match status" value="1"/>
</dbReference>
<keyword evidence="7" id="KW-0521">NADP</keyword>
<keyword evidence="8" id="KW-0560">Oxidoreductase</keyword>
<comment type="caution">
    <text evidence="23">The sequence shown here is derived from an EMBL/GenBank/DDBJ whole genome shotgun (WGS) entry which is preliminary data.</text>
</comment>
<proteinExistence type="inferred from homology"/>
<dbReference type="PANTHER" id="PTHR24317">
    <property type="entry name" value="PEROXISOMAL TRANS-2-ENOYL-COA REDUCTASE"/>
    <property type="match status" value="1"/>
</dbReference>
<dbReference type="Pfam" id="PF13561">
    <property type="entry name" value="adh_short_C2"/>
    <property type="match status" value="1"/>
</dbReference>
<evidence type="ECO:0000256" key="14">
    <source>
        <dbReference type="ARBA" id="ARBA00038849"/>
    </source>
</evidence>
<evidence type="ECO:0000256" key="12">
    <source>
        <dbReference type="ARBA" id="ARBA00037124"/>
    </source>
</evidence>
<comment type="catalytic activity">
    <reaction evidence="20">
        <text>(2E)-decenoyl-CoA + NADPH + H(+) = decanoyl-CoA + NADP(+)</text>
        <dbReference type="Rhea" id="RHEA:44960"/>
        <dbReference type="ChEBI" id="CHEBI:15378"/>
        <dbReference type="ChEBI" id="CHEBI:57783"/>
        <dbReference type="ChEBI" id="CHEBI:58349"/>
        <dbReference type="ChEBI" id="CHEBI:61406"/>
        <dbReference type="ChEBI" id="CHEBI:61430"/>
    </reaction>
    <physiologicalReaction direction="left-to-right" evidence="20">
        <dbReference type="Rhea" id="RHEA:44961"/>
    </physiologicalReaction>
</comment>
<dbReference type="Proteomes" id="UP000445696">
    <property type="component" value="Unassembled WGS sequence"/>
</dbReference>
<comment type="catalytic activity">
    <reaction evidence="18">
        <text>(2E)-hexenoyl-CoA + NADPH + H(+) = hexanoyl-CoA + NADP(+)</text>
        <dbReference type="Rhea" id="RHEA:44956"/>
        <dbReference type="ChEBI" id="CHEBI:15378"/>
        <dbReference type="ChEBI" id="CHEBI:57783"/>
        <dbReference type="ChEBI" id="CHEBI:58349"/>
        <dbReference type="ChEBI" id="CHEBI:62077"/>
        <dbReference type="ChEBI" id="CHEBI:62620"/>
    </reaction>
    <physiologicalReaction direction="left-to-right" evidence="18">
        <dbReference type="Rhea" id="RHEA:44957"/>
    </physiologicalReaction>
</comment>
<accession>A0A845MIE1</accession>
<keyword evidence="11" id="KW-0275">Fatty acid biosynthesis</keyword>
<evidence type="ECO:0000256" key="1">
    <source>
        <dbReference type="ARBA" id="ARBA00004275"/>
    </source>
</evidence>
<evidence type="ECO:0000256" key="17">
    <source>
        <dbReference type="ARBA" id="ARBA00048686"/>
    </source>
</evidence>
<dbReference type="PANTHER" id="PTHR24317:SF7">
    <property type="entry name" value="PEROXISOMAL TRANS-2-ENOYL-COA REDUCTASE"/>
    <property type="match status" value="1"/>
</dbReference>
<comment type="subunit">
    <text evidence="13">Interacts with PEX5, probably required to target it into peroxisomes.</text>
</comment>
<dbReference type="EMBL" id="WTVA01000015">
    <property type="protein sequence ID" value="MZR23579.1"/>
    <property type="molecule type" value="Genomic_DNA"/>
</dbReference>
<comment type="similarity">
    <text evidence="3">Belongs to the short-chain dehydrogenases/reductases (SDR) family.</text>
</comment>
<evidence type="ECO:0000256" key="10">
    <source>
        <dbReference type="ARBA" id="ARBA00023140"/>
    </source>
</evidence>
<evidence type="ECO:0000256" key="18">
    <source>
        <dbReference type="ARBA" id="ARBA00049108"/>
    </source>
</evidence>
<keyword evidence="9" id="KW-0443">Lipid metabolism</keyword>
<keyword evidence="24" id="KW-1185">Reference proteome</keyword>
<evidence type="ECO:0000259" key="22">
    <source>
        <dbReference type="SMART" id="SM00822"/>
    </source>
</evidence>
<evidence type="ECO:0000256" key="5">
    <source>
        <dbReference type="ARBA" id="ARBA00022553"/>
    </source>
</evidence>
<dbReference type="Gene3D" id="3.40.50.720">
    <property type="entry name" value="NAD(P)-binding Rossmann-like Domain"/>
    <property type="match status" value="1"/>
</dbReference>
<dbReference type="SMART" id="SM00822">
    <property type="entry name" value="PKS_KR"/>
    <property type="match status" value="1"/>
</dbReference>
<keyword evidence="5" id="KW-0597">Phosphoprotein</keyword>
<feature type="domain" description="Ketoreductase" evidence="22">
    <location>
        <begin position="15"/>
        <end position="157"/>
    </location>
</feature>
<evidence type="ECO:0000313" key="24">
    <source>
        <dbReference type="Proteomes" id="UP000445696"/>
    </source>
</evidence>
<dbReference type="InterPro" id="IPR057326">
    <property type="entry name" value="KR_dom"/>
</dbReference>
<comment type="function">
    <text evidence="12">Participates in chain elongation of fatty acids. Catalyzes the reduction of trans-2-enoyl-CoAs of varying chain lengths from 6:1 to 16:1, having maximum activity with 10:1 CoA. Has no 2,4-dienoyl-CoA reductase activity.</text>
</comment>
<reference evidence="23 24" key="1">
    <citation type="journal article" date="2014" name="Int. J. Syst. Evol. Microbiol.">
        <title>Sneathiella chungangensis sp. nov., isolated from a marine sand, and emended description of the genus Sneathiella.</title>
        <authorList>
            <person name="Siamphan C."/>
            <person name="Kim H."/>
            <person name="Lee J.S."/>
            <person name="Kim W."/>
        </authorList>
    </citation>
    <scope>NUCLEOTIDE SEQUENCE [LARGE SCALE GENOMIC DNA]</scope>
    <source>
        <strain evidence="23 24">KCTC 32476</strain>
    </source>
</reference>
<evidence type="ECO:0000256" key="16">
    <source>
        <dbReference type="ARBA" id="ARBA00047570"/>
    </source>
</evidence>
<dbReference type="InterPro" id="IPR002347">
    <property type="entry name" value="SDR_fam"/>
</dbReference>
<evidence type="ECO:0000256" key="21">
    <source>
        <dbReference type="ARBA" id="ARBA00049559"/>
    </source>
</evidence>
<evidence type="ECO:0000256" key="7">
    <source>
        <dbReference type="ARBA" id="ARBA00022857"/>
    </source>
</evidence>
<evidence type="ECO:0000256" key="4">
    <source>
        <dbReference type="ARBA" id="ARBA00022516"/>
    </source>
</evidence>
<evidence type="ECO:0000256" key="11">
    <source>
        <dbReference type="ARBA" id="ARBA00023160"/>
    </source>
</evidence>
<evidence type="ECO:0000256" key="9">
    <source>
        <dbReference type="ARBA" id="ARBA00023098"/>
    </source>
</evidence>
<gene>
    <name evidence="23" type="ORF">GQF03_14665</name>
</gene>
<organism evidence="23 24">
    <name type="scientific">Sneathiella chungangensis</name>
    <dbReference type="NCBI Taxonomy" id="1418234"/>
    <lineage>
        <taxon>Bacteria</taxon>
        <taxon>Pseudomonadati</taxon>
        <taxon>Pseudomonadota</taxon>
        <taxon>Alphaproteobacteria</taxon>
        <taxon>Sneathiellales</taxon>
        <taxon>Sneathiellaceae</taxon>
        <taxon>Sneathiella</taxon>
    </lineage>
</organism>
<sequence>MSYRSIFRPGLFDGQSIVVTGGGSGIGRCTAHELISLGARVALVGRSLEKLETVQREIDEAGGSATIHTCDIRDEDAVKQTVADIVAQHGAIHGLVNNAGGQFPALLEEISLKGWDAVIKTNLTGGFLFARECYVQWMKENGGGPIVNMIADMWNSMPGMGHSGAARKGMLSFTETAALEWAPAGVRVNAIAPGMIVSSGMDTYPDWWKARVKARIASHPVKRMGTESEISAGIVFLLSEAAAFITGSCLRVDGGAPNIRMNWDMPDHKNNKAFNGFHLAEIPKFLQEDGE</sequence>
<dbReference type="PRINTS" id="PR00081">
    <property type="entry name" value="GDHRDH"/>
</dbReference>
<evidence type="ECO:0000256" key="3">
    <source>
        <dbReference type="ARBA" id="ARBA00006484"/>
    </source>
</evidence>
<evidence type="ECO:0000256" key="8">
    <source>
        <dbReference type="ARBA" id="ARBA00023002"/>
    </source>
</evidence>
<dbReference type="SUPFAM" id="SSF51735">
    <property type="entry name" value="NAD(P)-binding Rossmann-fold domains"/>
    <property type="match status" value="1"/>
</dbReference>
<comment type="catalytic activity">
    <reaction evidence="16">
        <text>(2E)-dodecenoyl-CoA + NADPH + H(+) = dodecanoyl-CoA + NADP(+)</text>
        <dbReference type="Rhea" id="RHEA:44964"/>
        <dbReference type="ChEBI" id="CHEBI:15378"/>
        <dbReference type="ChEBI" id="CHEBI:57330"/>
        <dbReference type="ChEBI" id="CHEBI:57375"/>
        <dbReference type="ChEBI" id="CHEBI:57783"/>
        <dbReference type="ChEBI" id="CHEBI:58349"/>
    </reaction>
    <physiologicalReaction direction="left-to-right" evidence="16">
        <dbReference type="Rhea" id="RHEA:44965"/>
    </physiologicalReaction>
</comment>
<comment type="catalytic activity">
    <reaction evidence="21">
        <text>(2E)-octenoyl-CoA + NADPH + H(+) = octanoyl-CoA + NADP(+)</text>
        <dbReference type="Rhea" id="RHEA:44952"/>
        <dbReference type="ChEBI" id="CHEBI:15378"/>
        <dbReference type="ChEBI" id="CHEBI:57386"/>
        <dbReference type="ChEBI" id="CHEBI:57783"/>
        <dbReference type="ChEBI" id="CHEBI:58349"/>
        <dbReference type="ChEBI" id="CHEBI:62242"/>
    </reaction>
    <physiologicalReaction direction="left-to-right" evidence="21">
        <dbReference type="Rhea" id="RHEA:44953"/>
    </physiologicalReaction>
</comment>
<comment type="pathway">
    <text evidence="2">Lipid metabolism.</text>
</comment>
<dbReference type="GO" id="GO:0019166">
    <property type="term" value="F:trans-2-enoyl-CoA reductase (NADPH) activity"/>
    <property type="evidence" value="ECO:0007669"/>
    <property type="project" value="UniProtKB-EC"/>
</dbReference>
<evidence type="ECO:0000256" key="6">
    <source>
        <dbReference type="ARBA" id="ARBA00022832"/>
    </source>
</evidence>
<dbReference type="GO" id="GO:0006633">
    <property type="term" value="P:fatty acid biosynthetic process"/>
    <property type="evidence" value="ECO:0007669"/>
    <property type="project" value="UniProtKB-KW"/>
</dbReference>
<evidence type="ECO:0000256" key="19">
    <source>
        <dbReference type="ARBA" id="ARBA00049251"/>
    </source>
</evidence>
<dbReference type="InterPro" id="IPR036291">
    <property type="entry name" value="NAD(P)-bd_dom_sf"/>
</dbReference>
<evidence type="ECO:0000256" key="13">
    <source>
        <dbReference type="ARBA" id="ARBA00038622"/>
    </source>
</evidence>
<evidence type="ECO:0000256" key="15">
    <source>
        <dbReference type="ARBA" id="ARBA00041063"/>
    </source>
</evidence>
<keyword evidence="4" id="KW-0444">Lipid biosynthesis</keyword>
<comment type="catalytic activity">
    <reaction evidence="17">
        <text>(2E)-tetradecenoyl-CoA + NADPH + H(+) = tetradecanoyl-CoA + NADP(+)</text>
        <dbReference type="Rhea" id="RHEA:44968"/>
        <dbReference type="ChEBI" id="CHEBI:15378"/>
        <dbReference type="ChEBI" id="CHEBI:57385"/>
        <dbReference type="ChEBI" id="CHEBI:57783"/>
        <dbReference type="ChEBI" id="CHEBI:58349"/>
        <dbReference type="ChEBI" id="CHEBI:61405"/>
    </reaction>
    <physiologicalReaction direction="left-to-right" evidence="17">
        <dbReference type="Rhea" id="RHEA:44969"/>
    </physiologicalReaction>
</comment>